<organism evidence="2">
    <name type="scientific">marine metagenome</name>
    <dbReference type="NCBI Taxonomy" id="408172"/>
    <lineage>
        <taxon>unclassified sequences</taxon>
        <taxon>metagenomes</taxon>
        <taxon>ecological metagenomes</taxon>
    </lineage>
</organism>
<gene>
    <name evidence="2" type="ORF">METZ01_LOCUS252702</name>
</gene>
<accession>A0A382IJV3</accession>
<feature type="domain" description="DJ-1/PfpI" evidence="1">
    <location>
        <begin position="15"/>
        <end position="179"/>
    </location>
</feature>
<evidence type="ECO:0000259" key="1">
    <source>
        <dbReference type="Pfam" id="PF01965"/>
    </source>
</evidence>
<reference evidence="2" key="1">
    <citation type="submission" date="2018-05" db="EMBL/GenBank/DDBJ databases">
        <authorList>
            <person name="Lanie J.A."/>
            <person name="Ng W.-L."/>
            <person name="Kazmierczak K.M."/>
            <person name="Andrzejewski T.M."/>
            <person name="Davidsen T.M."/>
            <person name="Wayne K.J."/>
            <person name="Tettelin H."/>
            <person name="Glass J.I."/>
            <person name="Rusch D."/>
            <person name="Podicherti R."/>
            <person name="Tsui H.-C.T."/>
            <person name="Winkler M.E."/>
        </authorList>
    </citation>
    <scope>NUCLEOTIDE SEQUENCE</scope>
</reference>
<dbReference type="Gene3D" id="3.40.50.880">
    <property type="match status" value="1"/>
</dbReference>
<dbReference type="AlphaFoldDB" id="A0A382IJV3"/>
<dbReference type="Pfam" id="PF01965">
    <property type="entry name" value="DJ-1_PfpI"/>
    <property type="match status" value="1"/>
</dbReference>
<dbReference type="SUPFAM" id="SSF52317">
    <property type="entry name" value="Class I glutamine amidotransferase-like"/>
    <property type="match status" value="1"/>
</dbReference>
<dbReference type="InterPro" id="IPR052158">
    <property type="entry name" value="INH-QAR"/>
</dbReference>
<sequence>MDKSLTKLDPIRIGLMLIDGFALMSYSAVVEPLRAANLLAERPLYHIRHIAEFGSRATSSSGATINATAYVGEHVDFDILFIIAGGDPTKFKDQRVFQWLRHIANRGVTLAGISGGPVVLAAAGVMEDRRMTVHWEHAGLLAEISPNVQIERTLYVIDRDRITCAGGIAPLDLMNALITEHHGAKFAQQVSDWYMHTEVRPSGGPQRAGITERYGTTSQAVVLAIEAMENHIVDPLTLSQLALL</sequence>
<protein>
    <recommendedName>
        <fullName evidence="1">DJ-1/PfpI domain-containing protein</fullName>
    </recommendedName>
</protein>
<evidence type="ECO:0000313" key="2">
    <source>
        <dbReference type="EMBL" id="SVB99848.1"/>
    </source>
</evidence>
<name>A0A382IJV3_9ZZZZ</name>
<proteinExistence type="predicted"/>
<feature type="non-terminal residue" evidence="2">
    <location>
        <position position="244"/>
    </location>
</feature>
<dbReference type="InterPro" id="IPR029062">
    <property type="entry name" value="Class_I_gatase-like"/>
</dbReference>
<dbReference type="CDD" id="cd03136">
    <property type="entry name" value="GATase1_AraC_ArgR_like"/>
    <property type="match status" value="1"/>
</dbReference>
<dbReference type="EMBL" id="UINC01067814">
    <property type="protein sequence ID" value="SVB99848.1"/>
    <property type="molecule type" value="Genomic_DNA"/>
</dbReference>
<dbReference type="InterPro" id="IPR002818">
    <property type="entry name" value="DJ-1/PfpI"/>
</dbReference>
<dbReference type="PANTHER" id="PTHR43130:SF3">
    <property type="entry name" value="HTH-TYPE TRANSCRIPTIONAL REGULATOR RV1931C"/>
    <property type="match status" value="1"/>
</dbReference>
<dbReference type="PANTHER" id="PTHR43130">
    <property type="entry name" value="ARAC-FAMILY TRANSCRIPTIONAL REGULATOR"/>
    <property type="match status" value="1"/>
</dbReference>
<dbReference type="GO" id="GO:0006355">
    <property type="term" value="P:regulation of DNA-templated transcription"/>
    <property type="evidence" value="ECO:0007669"/>
    <property type="project" value="TreeGrafter"/>
</dbReference>